<protein>
    <submittedName>
        <fullName evidence="1">Uncharacterized protein</fullName>
    </submittedName>
</protein>
<comment type="caution">
    <text evidence="1">The sequence shown here is derived from an EMBL/GenBank/DDBJ whole genome shotgun (WGS) entry which is preliminary data.</text>
</comment>
<name>A0A3M6TPU3_POCDA</name>
<dbReference type="AlphaFoldDB" id="A0A3M6TPU3"/>
<dbReference type="EMBL" id="RCHS01003214">
    <property type="protein sequence ID" value="RMX43369.1"/>
    <property type="molecule type" value="Genomic_DNA"/>
</dbReference>
<keyword evidence="2" id="KW-1185">Reference proteome</keyword>
<accession>A0A3M6TPU3</accession>
<dbReference type="Proteomes" id="UP000275408">
    <property type="component" value="Unassembled WGS sequence"/>
</dbReference>
<reference evidence="1 2" key="1">
    <citation type="journal article" date="2018" name="Sci. Rep.">
        <title>Comparative analysis of the Pocillopora damicornis genome highlights role of immune system in coral evolution.</title>
        <authorList>
            <person name="Cunning R."/>
            <person name="Bay R.A."/>
            <person name="Gillette P."/>
            <person name="Baker A.C."/>
            <person name="Traylor-Knowles N."/>
        </authorList>
    </citation>
    <scope>NUCLEOTIDE SEQUENCE [LARGE SCALE GENOMIC DNA]</scope>
    <source>
        <strain evidence="1">RSMAS</strain>
        <tissue evidence="1">Whole animal</tissue>
    </source>
</reference>
<sequence length="237" mass="27297">MQIPVLIPDESEICTKYSTGVVVGIMKNINNEYNSSKLNTVDPLNAQKRIDMVIHSNCGSNFIVELFRFPGTLKSIAKYRKESKLYKSLLSEIKSGNIFLLKLTKLGGFSTSFTISYTAFSCASRRFQFRRTVNSTASVFKMYHNPVRSCGEKDLQDNGRRDLDEEICSRLCDYYPDWKSPKSTHMVPRSFISKAKNPNLGEITEKHFFDILKEFGEIKKEPMFVIHSYKFSEYIPM</sequence>
<evidence type="ECO:0000313" key="2">
    <source>
        <dbReference type="Proteomes" id="UP000275408"/>
    </source>
</evidence>
<proteinExistence type="predicted"/>
<gene>
    <name evidence="1" type="ORF">pdam_00016085</name>
</gene>
<organism evidence="1 2">
    <name type="scientific">Pocillopora damicornis</name>
    <name type="common">Cauliflower coral</name>
    <name type="synonym">Millepora damicornis</name>
    <dbReference type="NCBI Taxonomy" id="46731"/>
    <lineage>
        <taxon>Eukaryota</taxon>
        <taxon>Metazoa</taxon>
        <taxon>Cnidaria</taxon>
        <taxon>Anthozoa</taxon>
        <taxon>Hexacorallia</taxon>
        <taxon>Scleractinia</taxon>
        <taxon>Astrocoeniina</taxon>
        <taxon>Pocilloporidae</taxon>
        <taxon>Pocillopora</taxon>
    </lineage>
</organism>
<evidence type="ECO:0000313" key="1">
    <source>
        <dbReference type="EMBL" id="RMX43369.1"/>
    </source>
</evidence>